<evidence type="ECO:0000313" key="10">
    <source>
        <dbReference type="Proteomes" id="UP000317778"/>
    </source>
</evidence>
<evidence type="ECO:0000313" key="9">
    <source>
        <dbReference type="EMBL" id="TKJ39918.1"/>
    </source>
</evidence>
<dbReference type="InterPro" id="IPR027417">
    <property type="entry name" value="P-loop_NTPase"/>
</dbReference>
<dbReference type="NCBIfam" id="TIGR00073">
    <property type="entry name" value="hypB"/>
    <property type="match status" value="1"/>
</dbReference>
<organism evidence="9 10">
    <name type="scientific">candidate division TA06 bacterium B3_TA06</name>
    <dbReference type="NCBI Taxonomy" id="2012487"/>
    <lineage>
        <taxon>Bacteria</taxon>
        <taxon>Bacteria division TA06</taxon>
    </lineage>
</organism>
<dbReference type="InterPro" id="IPR003495">
    <property type="entry name" value="CobW/HypB/UreG_nucleotide-bd"/>
</dbReference>
<dbReference type="PIRSF" id="PIRSF005624">
    <property type="entry name" value="Ni-bind_GTPase"/>
    <property type="match status" value="1"/>
</dbReference>
<dbReference type="Gene3D" id="3.40.50.300">
    <property type="entry name" value="P-loop containing nucleotide triphosphate hydrolases"/>
    <property type="match status" value="1"/>
</dbReference>
<keyword evidence="6" id="KW-0862">Zinc</keyword>
<dbReference type="PANTHER" id="PTHR30134:SF2">
    <property type="entry name" value="HYDROGENASE MATURATION FACTOR HYPB"/>
    <property type="match status" value="1"/>
</dbReference>
<comment type="similarity">
    <text evidence="1">Belongs to the SIMIBI class G3E GTPase family. HypB/HupM subfamily.</text>
</comment>
<reference evidence="9 10" key="1">
    <citation type="submission" date="2017-06" db="EMBL/GenBank/DDBJ databases">
        <title>Novel microbial phyla capable of carbon fixation and sulfur reduction in deep-sea sediments.</title>
        <authorList>
            <person name="Huang J."/>
            <person name="Baker B."/>
            <person name="Wang Y."/>
        </authorList>
    </citation>
    <scope>NUCLEOTIDE SEQUENCE [LARGE SCALE GENOMIC DNA]</scope>
    <source>
        <strain evidence="9">B3_TA06</strain>
    </source>
</reference>
<feature type="domain" description="CobW/HypB/UreG nucleotide-binding" evidence="8">
    <location>
        <begin position="5"/>
        <end position="142"/>
    </location>
</feature>
<keyword evidence="2" id="KW-0533">Nickel</keyword>
<gene>
    <name evidence="9" type="primary">hypB</name>
    <name evidence="9" type="ORF">CEE36_10065</name>
</gene>
<evidence type="ECO:0000256" key="5">
    <source>
        <dbReference type="ARBA" id="ARBA00022801"/>
    </source>
</evidence>
<dbReference type="SUPFAM" id="SSF52540">
    <property type="entry name" value="P-loop containing nucleoside triphosphate hydrolases"/>
    <property type="match status" value="1"/>
</dbReference>
<protein>
    <submittedName>
        <fullName evidence="9">Hydrogenase accessory protein HypB</fullName>
    </submittedName>
</protein>
<dbReference type="GO" id="GO:0051604">
    <property type="term" value="P:protein maturation"/>
    <property type="evidence" value="ECO:0007669"/>
    <property type="project" value="InterPro"/>
</dbReference>
<dbReference type="EMBL" id="NJBO01000021">
    <property type="protein sequence ID" value="TKJ39918.1"/>
    <property type="molecule type" value="Genomic_DNA"/>
</dbReference>
<evidence type="ECO:0000256" key="2">
    <source>
        <dbReference type="ARBA" id="ARBA00022596"/>
    </source>
</evidence>
<dbReference type="GO" id="GO:0016151">
    <property type="term" value="F:nickel cation binding"/>
    <property type="evidence" value="ECO:0007669"/>
    <property type="project" value="InterPro"/>
</dbReference>
<comment type="caution">
    <text evidence="9">The sequence shown here is derived from an EMBL/GenBank/DDBJ whole genome shotgun (WGS) entry which is preliminary data.</text>
</comment>
<dbReference type="AlphaFoldDB" id="A0A532UY96"/>
<evidence type="ECO:0000256" key="4">
    <source>
        <dbReference type="ARBA" id="ARBA00022741"/>
    </source>
</evidence>
<evidence type="ECO:0000256" key="1">
    <source>
        <dbReference type="ARBA" id="ARBA00006211"/>
    </source>
</evidence>
<name>A0A532UY96_UNCT6</name>
<keyword evidence="7" id="KW-0342">GTP-binding</keyword>
<keyword evidence="5" id="KW-0378">Hydrolase</keyword>
<accession>A0A532UY96</accession>
<dbReference type="Pfam" id="PF02492">
    <property type="entry name" value="cobW"/>
    <property type="match status" value="1"/>
</dbReference>
<dbReference type="Proteomes" id="UP000317778">
    <property type="component" value="Unassembled WGS sequence"/>
</dbReference>
<keyword evidence="3" id="KW-0479">Metal-binding</keyword>
<proteinExistence type="inferred from homology"/>
<evidence type="ECO:0000256" key="7">
    <source>
        <dbReference type="ARBA" id="ARBA00023134"/>
    </source>
</evidence>
<evidence type="ECO:0000256" key="6">
    <source>
        <dbReference type="ARBA" id="ARBA00022833"/>
    </source>
</evidence>
<keyword evidence="4" id="KW-0547">Nucleotide-binding</keyword>
<evidence type="ECO:0000256" key="3">
    <source>
        <dbReference type="ARBA" id="ARBA00022723"/>
    </source>
</evidence>
<evidence type="ECO:0000259" key="8">
    <source>
        <dbReference type="Pfam" id="PF02492"/>
    </source>
</evidence>
<dbReference type="GO" id="GO:0008270">
    <property type="term" value="F:zinc ion binding"/>
    <property type="evidence" value="ECO:0007669"/>
    <property type="project" value="TreeGrafter"/>
</dbReference>
<dbReference type="InterPro" id="IPR004392">
    <property type="entry name" value="Hyd_mat_HypB"/>
</dbReference>
<feature type="non-terminal residue" evidence="9">
    <location>
        <position position="1"/>
    </location>
</feature>
<dbReference type="GO" id="GO:0003924">
    <property type="term" value="F:GTPase activity"/>
    <property type="evidence" value="ECO:0007669"/>
    <property type="project" value="InterPro"/>
</dbReference>
<sequence>VERLKNQYRIAVLAGDLTTTIDADRIGAHGVQTFQINTGKECHLDAHLISHAIEDIPADTNLLFIENVGNLVCPADFPLGTDKRVVVVSVTEGPYMVKKHPYIFGQAHVAVINKKDLADSMEVSIEDLTNDIHGINPETRVVVMTARDGEGIEELIGALEL</sequence>
<dbReference type="PANTHER" id="PTHR30134">
    <property type="entry name" value="HYDROGENASE PROTEIN ASSEMBLY PROTEIN, NICKEL CHAPERONE"/>
    <property type="match status" value="1"/>
</dbReference>
<dbReference type="GO" id="GO:0005525">
    <property type="term" value="F:GTP binding"/>
    <property type="evidence" value="ECO:0007669"/>
    <property type="project" value="UniProtKB-KW"/>
</dbReference>